<dbReference type="Gene3D" id="1.10.287.130">
    <property type="match status" value="1"/>
</dbReference>
<sequence length="660" mass="74105">MDWVGDGCLINPDRWVECSETEQESFFERKMHMERTNPKPQIEQMDAIPAKTIVLPTLAATEANSCFSELGLDSTLQELNLYEVCIESDRPTNEVTKILNENPLLPGVIITSEGEYVGMISRRRTFEYLSRPYSLELFAKRPLKVLYGLAKTEILTLSSDTEIVAAARQSLQRQPELIYEPIVVQDPHGVYSLLDVHQLLLAQCQIQDAVAVALRQAEAKYRNIFENGIDGIFQTTPDGSFKSANPAMAQILGYKSPAELINNCTDIARQVYINQNRRAEFIAAMQEYGSVSAFESPVYRLDGSVIWIRENARAVRDESGNLLYYEGTVEDITEKKQAEEALRQREAQLSQKTTELETALRELQQTQAQLIQSEKMSSIGQMVAGVAHEINNPINCVASNLPHAEQYIQDLLKLVQLYAQHYPDPLEDEKTAIDLEFIIEDLPKILSAMQQGSDRIREIARSLRNFSRLDEAQMKPANIHDGIESTLLILHHRLKPKPEFPGIQIVKEYGNLPLVECYAGQLNQVFMNLIGNGIDAIEEVIGNGIPRQIQGTKGNENETTNSPLPIPNYQLPTIRISTEVINSDWVRIRISDNGVGMTAEVQEQLFNPFFTTKSTGKGTGLGLSISYQIVVEKHKGHLKCISAPGKGSEFIIEIPIFQKD</sequence>
<organism evidence="10 11">
    <name type="scientific">Microseira wollei NIES-4236</name>
    <dbReference type="NCBI Taxonomy" id="2530354"/>
    <lineage>
        <taxon>Bacteria</taxon>
        <taxon>Bacillati</taxon>
        <taxon>Cyanobacteriota</taxon>
        <taxon>Cyanophyceae</taxon>
        <taxon>Oscillatoriophycideae</taxon>
        <taxon>Aerosakkonematales</taxon>
        <taxon>Aerosakkonemataceae</taxon>
        <taxon>Microseira</taxon>
    </lineage>
</organism>
<dbReference type="InterPro" id="IPR000700">
    <property type="entry name" value="PAS-assoc_C"/>
</dbReference>
<dbReference type="AlphaFoldDB" id="A0AAV3X747"/>
<dbReference type="InterPro" id="IPR036890">
    <property type="entry name" value="HATPase_C_sf"/>
</dbReference>
<evidence type="ECO:0000256" key="1">
    <source>
        <dbReference type="ARBA" id="ARBA00000085"/>
    </source>
</evidence>
<keyword evidence="5" id="KW-0902">Two-component regulatory system</keyword>
<accession>A0AAV3X747</accession>
<evidence type="ECO:0000256" key="6">
    <source>
        <dbReference type="SAM" id="Coils"/>
    </source>
</evidence>
<evidence type="ECO:0000256" key="2">
    <source>
        <dbReference type="ARBA" id="ARBA00012438"/>
    </source>
</evidence>
<evidence type="ECO:0000256" key="5">
    <source>
        <dbReference type="ARBA" id="ARBA00023012"/>
    </source>
</evidence>
<dbReference type="PROSITE" id="PS50113">
    <property type="entry name" value="PAC"/>
    <property type="match status" value="1"/>
</dbReference>
<dbReference type="CDD" id="cd00082">
    <property type="entry name" value="HisKA"/>
    <property type="match status" value="1"/>
</dbReference>
<keyword evidence="4 10" id="KW-0808">Transferase</keyword>
<dbReference type="PRINTS" id="PR00344">
    <property type="entry name" value="BCTRLSENSOR"/>
</dbReference>
<name>A0AAV3X747_9CYAN</name>
<keyword evidence="6" id="KW-0175">Coiled coil</keyword>
<dbReference type="SUPFAM" id="SSF55785">
    <property type="entry name" value="PYP-like sensor domain (PAS domain)"/>
    <property type="match status" value="1"/>
</dbReference>
<protein>
    <recommendedName>
        <fullName evidence="2">histidine kinase</fullName>
        <ecNumber evidence="2">2.7.13.3</ecNumber>
    </recommendedName>
</protein>
<evidence type="ECO:0000259" key="7">
    <source>
        <dbReference type="PROSITE" id="PS50109"/>
    </source>
</evidence>
<feature type="domain" description="Histidine kinase" evidence="7">
    <location>
        <begin position="385"/>
        <end position="658"/>
    </location>
</feature>
<dbReference type="EMBL" id="BLAY01000037">
    <property type="protein sequence ID" value="GET37968.1"/>
    <property type="molecule type" value="Genomic_DNA"/>
</dbReference>
<dbReference type="InterPro" id="IPR003594">
    <property type="entry name" value="HATPase_dom"/>
</dbReference>
<keyword evidence="3" id="KW-0597">Phosphoprotein</keyword>
<feature type="domain" description="PAS" evidence="8">
    <location>
        <begin position="217"/>
        <end position="254"/>
    </location>
</feature>
<dbReference type="SMART" id="SM00091">
    <property type="entry name" value="PAS"/>
    <property type="match status" value="1"/>
</dbReference>
<dbReference type="Pfam" id="PF02518">
    <property type="entry name" value="HATPase_c"/>
    <property type="match status" value="1"/>
</dbReference>
<dbReference type="GO" id="GO:0000155">
    <property type="term" value="F:phosphorelay sensor kinase activity"/>
    <property type="evidence" value="ECO:0007669"/>
    <property type="project" value="InterPro"/>
</dbReference>
<dbReference type="InterPro" id="IPR035965">
    <property type="entry name" value="PAS-like_dom_sf"/>
</dbReference>
<dbReference type="PANTHER" id="PTHR43065:SF50">
    <property type="entry name" value="HISTIDINE KINASE"/>
    <property type="match status" value="1"/>
</dbReference>
<evidence type="ECO:0000256" key="3">
    <source>
        <dbReference type="ARBA" id="ARBA00022553"/>
    </source>
</evidence>
<keyword evidence="4 10" id="KW-0418">Kinase</keyword>
<dbReference type="InterPro" id="IPR001610">
    <property type="entry name" value="PAC"/>
</dbReference>
<dbReference type="Gene3D" id="3.30.450.20">
    <property type="entry name" value="PAS domain"/>
    <property type="match status" value="1"/>
</dbReference>
<evidence type="ECO:0000313" key="10">
    <source>
        <dbReference type="EMBL" id="GET37968.1"/>
    </source>
</evidence>
<dbReference type="SUPFAM" id="SSF47384">
    <property type="entry name" value="Homodimeric domain of signal transducing histidine kinase"/>
    <property type="match status" value="1"/>
</dbReference>
<dbReference type="RefSeq" id="WP_226580340.1">
    <property type="nucleotide sequence ID" value="NZ_BLAY01000037.1"/>
</dbReference>
<dbReference type="EC" id="2.7.13.3" evidence="2"/>
<dbReference type="PROSITE" id="PS50109">
    <property type="entry name" value="HIS_KIN"/>
    <property type="match status" value="1"/>
</dbReference>
<keyword evidence="11" id="KW-1185">Reference proteome</keyword>
<evidence type="ECO:0000259" key="9">
    <source>
        <dbReference type="PROSITE" id="PS50113"/>
    </source>
</evidence>
<dbReference type="SMART" id="SM00387">
    <property type="entry name" value="HATPase_c"/>
    <property type="match status" value="1"/>
</dbReference>
<feature type="coiled-coil region" evidence="6">
    <location>
        <begin position="332"/>
        <end position="376"/>
    </location>
</feature>
<dbReference type="Gene3D" id="3.30.565.10">
    <property type="entry name" value="Histidine kinase-like ATPase, C-terminal domain"/>
    <property type="match status" value="1"/>
</dbReference>
<dbReference type="InterPro" id="IPR003661">
    <property type="entry name" value="HisK_dim/P_dom"/>
</dbReference>
<proteinExistence type="predicted"/>
<dbReference type="PANTHER" id="PTHR43065">
    <property type="entry name" value="SENSOR HISTIDINE KINASE"/>
    <property type="match status" value="1"/>
</dbReference>
<dbReference type="PROSITE" id="PS50112">
    <property type="entry name" value="PAS"/>
    <property type="match status" value="1"/>
</dbReference>
<dbReference type="SMART" id="SM00086">
    <property type="entry name" value="PAC"/>
    <property type="match status" value="1"/>
</dbReference>
<dbReference type="SUPFAM" id="SSF55874">
    <property type="entry name" value="ATPase domain of HSP90 chaperone/DNA topoisomerase II/histidine kinase"/>
    <property type="match status" value="1"/>
</dbReference>
<dbReference type="Pfam" id="PF13426">
    <property type="entry name" value="PAS_9"/>
    <property type="match status" value="1"/>
</dbReference>
<dbReference type="InterPro" id="IPR000014">
    <property type="entry name" value="PAS"/>
</dbReference>
<comment type="catalytic activity">
    <reaction evidence="1">
        <text>ATP + protein L-histidine = ADP + protein N-phospho-L-histidine.</text>
        <dbReference type="EC" id="2.7.13.3"/>
    </reaction>
</comment>
<comment type="caution">
    <text evidence="10">The sequence shown here is derived from an EMBL/GenBank/DDBJ whole genome shotgun (WGS) entry which is preliminary data.</text>
</comment>
<dbReference type="InterPro" id="IPR005467">
    <property type="entry name" value="His_kinase_dom"/>
</dbReference>
<evidence type="ECO:0000313" key="11">
    <source>
        <dbReference type="Proteomes" id="UP001050975"/>
    </source>
</evidence>
<gene>
    <name evidence="10" type="ORF">MiSe_27220</name>
</gene>
<evidence type="ECO:0000259" key="8">
    <source>
        <dbReference type="PROSITE" id="PS50112"/>
    </source>
</evidence>
<dbReference type="NCBIfam" id="TIGR00229">
    <property type="entry name" value="sensory_box"/>
    <property type="match status" value="1"/>
</dbReference>
<dbReference type="InterPro" id="IPR036097">
    <property type="entry name" value="HisK_dim/P_sf"/>
</dbReference>
<feature type="domain" description="PAC" evidence="9">
    <location>
        <begin position="292"/>
        <end position="344"/>
    </location>
</feature>
<dbReference type="Proteomes" id="UP001050975">
    <property type="component" value="Unassembled WGS sequence"/>
</dbReference>
<reference evidence="10" key="1">
    <citation type="submission" date="2019-10" db="EMBL/GenBank/DDBJ databases">
        <title>Draft genome sequece of Microseira wollei NIES-4236.</title>
        <authorList>
            <person name="Yamaguchi H."/>
            <person name="Suzuki S."/>
            <person name="Kawachi M."/>
        </authorList>
    </citation>
    <scope>NUCLEOTIDE SEQUENCE</scope>
    <source>
        <strain evidence="10">NIES-4236</strain>
    </source>
</reference>
<dbReference type="InterPro" id="IPR004358">
    <property type="entry name" value="Sig_transdc_His_kin-like_C"/>
</dbReference>
<dbReference type="CDD" id="cd00130">
    <property type="entry name" value="PAS"/>
    <property type="match status" value="1"/>
</dbReference>
<evidence type="ECO:0000256" key="4">
    <source>
        <dbReference type="ARBA" id="ARBA00022777"/>
    </source>
</evidence>